<dbReference type="EMBL" id="RYUQ01000001">
    <property type="protein sequence ID" value="RYQ26968.1"/>
    <property type="molecule type" value="Genomic_DNA"/>
</dbReference>
<name>A0A4Q5AG38_9BIFI</name>
<keyword evidence="2" id="KW-0378">Hydrolase</keyword>
<dbReference type="GO" id="GO:0004519">
    <property type="term" value="F:endonuclease activity"/>
    <property type="evidence" value="ECO:0007669"/>
    <property type="project" value="UniProtKB-KW"/>
</dbReference>
<gene>
    <name evidence="2" type="ORF">PG2032B_0012</name>
</gene>
<protein>
    <submittedName>
        <fullName evidence="2">MvaI/BcnI restriction endonuclease family</fullName>
    </submittedName>
</protein>
<proteinExistence type="predicted"/>
<evidence type="ECO:0000313" key="2">
    <source>
        <dbReference type="EMBL" id="RYQ26968.1"/>
    </source>
</evidence>
<keyword evidence="2" id="KW-0255">Endonuclease</keyword>
<dbReference type="Pfam" id="PF15515">
    <property type="entry name" value="MvaI_BcnI"/>
    <property type="match status" value="1"/>
</dbReference>
<dbReference type="Gene3D" id="3.40.210.20">
    <property type="entry name" value="MvaI/BcnI restriction endonuclease, catalytic domain"/>
    <property type="match status" value="1"/>
</dbReference>
<evidence type="ECO:0000313" key="3">
    <source>
        <dbReference type="Proteomes" id="UP000292535"/>
    </source>
</evidence>
<dbReference type="RefSeq" id="WP_242502679.1">
    <property type="nucleotide sequence ID" value="NZ_RYUR01000001.1"/>
</dbReference>
<keyword evidence="2" id="KW-0540">Nuclease</keyword>
<dbReference type="AlphaFoldDB" id="A0A4Q5AG38"/>
<sequence>MSIDKRGKEAGRCLFLGPVKAKGDIPAHVVGLVVGADSPAAQYVAEMPTFRGGRLCALEYSTNEEAGEFGMLEKALQGIVGRKLVTRRLTSDGELIMPYTAPNGAGLTLEAMLGVGENAIPGPDFDIWELKVVKQRALSKRYSHKITLFTPQPDRGWVTEHALTDFVLQYGHVTERDDDGNPVCYYFTMSDIAKTGDAASSTRLVMGLEGFTSARRFDANGMIGLYDRQAGSLIAGWSFMKLLDHWQRKHNRAAYVPYVLNKGDDVDVVEFGPLITLGISTSFGQFLQAFHDGKIVYDPGDKITLKDGKWKPHARSQFRMNLKDIGAIYEMVKQVDLRDPETY</sequence>
<dbReference type="InterPro" id="IPR029127">
    <property type="entry name" value="MvaI_BcnI"/>
</dbReference>
<comment type="caution">
    <text evidence="2">The sequence shown here is derived from an EMBL/GenBank/DDBJ whole genome shotgun (WGS) entry which is preliminary data.</text>
</comment>
<evidence type="ECO:0000259" key="1">
    <source>
        <dbReference type="Pfam" id="PF15515"/>
    </source>
</evidence>
<feature type="domain" description="MvaI/BcnI restriction endonuclease" evidence="1">
    <location>
        <begin position="87"/>
        <end position="329"/>
    </location>
</feature>
<organism evidence="2 3">
    <name type="scientific">Bifidobacterium pseudolongum subsp. globosum</name>
    <dbReference type="NCBI Taxonomy" id="1690"/>
    <lineage>
        <taxon>Bacteria</taxon>
        <taxon>Bacillati</taxon>
        <taxon>Actinomycetota</taxon>
        <taxon>Actinomycetes</taxon>
        <taxon>Bifidobacteriales</taxon>
        <taxon>Bifidobacteriaceae</taxon>
        <taxon>Bifidobacterium</taxon>
    </lineage>
</organism>
<reference evidence="2 3" key="1">
    <citation type="submission" date="2018-12" db="EMBL/GenBank/DDBJ databases">
        <title>Unveiling genomic diversity among members of the Bifidobacterium pseudolongum species, a widely distributed gut commensal of the animal kingdom.</title>
        <authorList>
            <person name="Lugli G.A."/>
            <person name="Duranti S."/>
            <person name="Albert K."/>
            <person name="Mancabelli L."/>
            <person name="Napoli S."/>
            <person name="Viappiani A."/>
            <person name="Anzalone R."/>
            <person name="Longhi G."/>
            <person name="Milani C."/>
            <person name="Turroni F."/>
            <person name="Alessandri G."/>
            <person name="Sela D.A."/>
            <person name="Van Sinderen D."/>
            <person name="Ventura M."/>
        </authorList>
    </citation>
    <scope>NUCLEOTIDE SEQUENCE [LARGE SCALE GENOMIC DNA]</scope>
    <source>
        <strain evidence="2 3">2032B</strain>
    </source>
</reference>
<dbReference type="InterPro" id="IPR043004">
    <property type="entry name" value="MvaI_BcnI_cat"/>
</dbReference>
<dbReference type="Proteomes" id="UP000292535">
    <property type="component" value="Unassembled WGS sequence"/>
</dbReference>
<accession>A0A4Q5AG38</accession>